<dbReference type="InterPro" id="IPR011009">
    <property type="entry name" value="Kinase-like_dom_sf"/>
</dbReference>
<comment type="caution">
    <text evidence="1">The sequence shown here is derived from an EMBL/GenBank/DDBJ whole genome shotgun (WGS) entry which is preliminary data.</text>
</comment>
<proteinExistence type="predicted"/>
<dbReference type="PANTHER" id="PTHR22968:SF25">
    <property type="entry name" value="PROTEIN KINASE C"/>
    <property type="match status" value="1"/>
</dbReference>
<dbReference type="Proteomes" id="UP000289886">
    <property type="component" value="Unassembled WGS sequence"/>
</dbReference>
<organism evidence="1 2">
    <name type="scientific">Acipenser ruthenus</name>
    <name type="common">Sterlet sturgeon</name>
    <dbReference type="NCBI Taxonomy" id="7906"/>
    <lineage>
        <taxon>Eukaryota</taxon>
        <taxon>Metazoa</taxon>
        <taxon>Chordata</taxon>
        <taxon>Craniata</taxon>
        <taxon>Vertebrata</taxon>
        <taxon>Euteleostomi</taxon>
        <taxon>Actinopterygii</taxon>
        <taxon>Chondrostei</taxon>
        <taxon>Acipenseriformes</taxon>
        <taxon>Acipenseridae</taxon>
        <taxon>Acipenser</taxon>
    </lineage>
</organism>
<accession>A0A444UYS9</accession>
<dbReference type="GO" id="GO:0035556">
    <property type="term" value="P:intracellular signal transduction"/>
    <property type="evidence" value="ECO:0007669"/>
    <property type="project" value="TreeGrafter"/>
</dbReference>
<gene>
    <name evidence="1" type="ORF">EOD39_19224</name>
</gene>
<dbReference type="AlphaFoldDB" id="A0A444UYS9"/>
<keyword evidence="2" id="KW-1185">Reference proteome</keyword>
<dbReference type="EMBL" id="SCEB01004821">
    <property type="protein sequence ID" value="RXM93304.1"/>
    <property type="molecule type" value="Genomic_DNA"/>
</dbReference>
<sequence length="91" mass="10784">MPQRCQAVIEAIDLINNLLQVTVRRRYSVDKALGHTWLQDFQLWMDLREFETRLGRRYLTHPSDEALWQSHAAEKGLAHPVHFITEQRDSE</sequence>
<evidence type="ECO:0000313" key="1">
    <source>
        <dbReference type="EMBL" id="RXM93304.1"/>
    </source>
</evidence>
<dbReference type="GO" id="GO:0005829">
    <property type="term" value="C:cytosol"/>
    <property type="evidence" value="ECO:0007669"/>
    <property type="project" value="TreeGrafter"/>
</dbReference>
<reference evidence="1 2" key="1">
    <citation type="submission" date="2019-01" db="EMBL/GenBank/DDBJ databases">
        <title>Draft Genome and Complete Hox-Cluster Characterization of the Sterlet Sturgeon (Acipenser ruthenus).</title>
        <authorList>
            <person name="Wei Q."/>
        </authorList>
    </citation>
    <scope>NUCLEOTIDE SEQUENCE [LARGE SCALE GENOMIC DNA]</scope>
    <source>
        <strain evidence="1">WHYD16114868_AA</strain>
        <tissue evidence="1">Blood</tissue>
    </source>
</reference>
<keyword evidence="1" id="KW-0808">Transferase</keyword>
<dbReference type="GO" id="GO:0008270">
    <property type="term" value="F:zinc ion binding"/>
    <property type="evidence" value="ECO:0007669"/>
    <property type="project" value="UniProtKB-KW"/>
</dbReference>
<dbReference type="GO" id="GO:0007200">
    <property type="term" value="P:phospholipase C-activating G protein-coupled receptor signaling pathway"/>
    <property type="evidence" value="ECO:0007669"/>
    <property type="project" value="TreeGrafter"/>
</dbReference>
<dbReference type="GO" id="GO:0004674">
    <property type="term" value="F:protein serine/threonine kinase activity"/>
    <property type="evidence" value="ECO:0007669"/>
    <property type="project" value="UniProtKB-KW"/>
</dbReference>
<keyword evidence="1" id="KW-0418">Kinase</keyword>
<protein>
    <submittedName>
        <fullName evidence="1">Serine/threonine-protein kinase D3</fullName>
    </submittedName>
</protein>
<dbReference type="SUPFAM" id="SSF56112">
    <property type="entry name" value="Protein kinase-like (PK-like)"/>
    <property type="match status" value="1"/>
</dbReference>
<name>A0A444UYS9_ACIRT</name>
<evidence type="ECO:0000313" key="2">
    <source>
        <dbReference type="Proteomes" id="UP000289886"/>
    </source>
</evidence>
<dbReference type="PANTHER" id="PTHR22968">
    <property type="entry name" value="PROTEIN KINASE C, MU"/>
    <property type="match status" value="1"/>
</dbReference>